<dbReference type="InterPro" id="IPR045455">
    <property type="entry name" value="NrS-1_pol-like_helicase"/>
</dbReference>
<feature type="region of interest" description="Disordered" evidence="7">
    <location>
        <begin position="109"/>
        <end position="135"/>
    </location>
</feature>
<dbReference type="Pfam" id="PF08273">
    <property type="entry name" value="Zn_Ribbon_Prim"/>
    <property type="match status" value="1"/>
</dbReference>
<dbReference type="Gene3D" id="3.90.580.10">
    <property type="entry name" value="Zinc finger, CHC2-type domain"/>
    <property type="match status" value="1"/>
</dbReference>
<evidence type="ECO:0000256" key="6">
    <source>
        <dbReference type="ARBA" id="ARBA00023163"/>
    </source>
</evidence>
<dbReference type="InterPro" id="IPR006171">
    <property type="entry name" value="TOPRIM_dom"/>
</dbReference>
<protein>
    <submittedName>
        <fullName evidence="9">Putative DNA primase/helicase</fullName>
    </submittedName>
</protein>
<dbReference type="EMBL" id="FTNU01000002">
    <property type="protein sequence ID" value="SIR77681.1"/>
    <property type="molecule type" value="Genomic_DNA"/>
</dbReference>
<feature type="domain" description="Toprim" evidence="8">
    <location>
        <begin position="223"/>
        <end position="306"/>
    </location>
</feature>
<accession>A0A1N7DPI7</accession>
<organism evidence="9 10">
    <name type="scientific">Moraxella cuniculi DSM 21768</name>
    <dbReference type="NCBI Taxonomy" id="1122245"/>
    <lineage>
        <taxon>Bacteria</taxon>
        <taxon>Pseudomonadati</taxon>
        <taxon>Pseudomonadota</taxon>
        <taxon>Gammaproteobacteria</taxon>
        <taxon>Moraxellales</taxon>
        <taxon>Moraxellaceae</taxon>
        <taxon>Moraxella</taxon>
    </lineage>
</organism>
<keyword evidence="5" id="KW-0235">DNA replication</keyword>
<dbReference type="GO" id="GO:0008270">
    <property type="term" value="F:zinc ion binding"/>
    <property type="evidence" value="ECO:0007669"/>
    <property type="project" value="InterPro"/>
</dbReference>
<dbReference type="InterPro" id="IPR013237">
    <property type="entry name" value="Phage_T7_Gp4_N"/>
</dbReference>
<dbReference type="GO" id="GO:1990077">
    <property type="term" value="C:primosome complex"/>
    <property type="evidence" value="ECO:0007669"/>
    <property type="project" value="UniProtKB-KW"/>
</dbReference>
<dbReference type="Proteomes" id="UP000187495">
    <property type="component" value="Unassembled WGS sequence"/>
</dbReference>
<dbReference type="InterPro" id="IPR036977">
    <property type="entry name" value="DNA_primase_Znf_CHC2"/>
</dbReference>
<dbReference type="GO" id="GO:0000428">
    <property type="term" value="C:DNA-directed RNA polymerase complex"/>
    <property type="evidence" value="ECO:0007669"/>
    <property type="project" value="UniProtKB-KW"/>
</dbReference>
<proteinExistence type="predicted"/>
<dbReference type="AlphaFoldDB" id="A0A1N7DPI7"/>
<reference evidence="10" key="1">
    <citation type="submission" date="2017-01" db="EMBL/GenBank/DDBJ databases">
        <authorList>
            <person name="Varghese N."/>
            <person name="Submissions S."/>
        </authorList>
    </citation>
    <scope>NUCLEOTIDE SEQUENCE [LARGE SCALE GENOMIC DNA]</scope>
    <source>
        <strain evidence="10">DSM 21768</strain>
    </source>
</reference>
<evidence type="ECO:0000256" key="3">
    <source>
        <dbReference type="ARBA" id="ARBA00022679"/>
    </source>
</evidence>
<keyword evidence="2" id="KW-0639">Primosome</keyword>
<keyword evidence="3" id="KW-0808">Transferase</keyword>
<dbReference type="GO" id="GO:0003677">
    <property type="term" value="F:DNA binding"/>
    <property type="evidence" value="ECO:0007669"/>
    <property type="project" value="InterPro"/>
</dbReference>
<keyword evidence="9" id="KW-0378">Hydrolase</keyword>
<evidence type="ECO:0000256" key="2">
    <source>
        <dbReference type="ARBA" id="ARBA00022515"/>
    </source>
</evidence>
<name>A0A1N7DPI7_9GAMM</name>
<dbReference type="GO" id="GO:0016779">
    <property type="term" value="F:nucleotidyltransferase activity"/>
    <property type="evidence" value="ECO:0007669"/>
    <property type="project" value="UniProtKB-KW"/>
</dbReference>
<dbReference type="Pfam" id="PF19263">
    <property type="entry name" value="DUF5906"/>
    <property type="match status" value="1"/>
</dbReference>
<dbReference type="PROSITE" id="PS50880">
    <property type="entry name" value="TOPRIM"/>
    <property type="match status" value="1"/>
</dbReference>
<keyword evidence="9" id="KW-0547">Nucleotide-binding</keyword>
<evidence type="ECO:0000256" key="1">
    <source>
        <dbReference type="ARBA" id="ARBA00022478"/>
    </source>
</evidence>
<feature type="compositionally biased region" description="Basic and acidic residues" evidence="7">
    <location>
        <begin position="109"/>
        <end position="132"/>
    </location>
</feature>
<evidence type="ECO:0000256" key="5">
    <source>
        <dbReference type="ARBA" id="ARBA00022705"/>
    </source>
</evidence>
<keyword evidence="9" id="KW-0347">Helicase</keyword>
<dbReference type="Pfam" id="PF13362">
    <property type="entry name" value="Toprim_3"/>
    <property type="match status" value="1"/>
</dbReference>
<dbReference type="InterPro" id="IPR034154">
    <property type="entry name" value="TOPRIM_DnaG/twinkle"/>
</dbReference>
<dbReference type="SUPFAM" id="SSF57783">
    <property type="entry name" value="Zinc beta-ribbon"/>
    <property type="match status" value="1"/>
</dbReference>
<keyword evidence="10" id="KW-1185">Reference proteome</keyword>
<evidence type="ECO:0000256" key="4">
    <source>
        <dbReference type="ARBA" id="ARBA00022695"/>
    </source>
</evidence>
<dbReference type="RefSeq" id="WP_076554510.1">
    <property type="nucleotide sequence ID" value="NZ_FTNU01000002.1"/>
</dbReference>
<sequence length="871" mass="98632">MTNKRKPLDFEHIRAQAAGNYIDRIFPAVGITFAKAPHLHQPCPLCGGKDRFRCDDKDGTGSWICNQCGAGNGFSLVREYTGNDAYNAHALIAEVLGIDGDKAVSEADKQAWAKERAKRQSADKQAKHESRKVAANTASQRWQTAVAANPHHGYLAKKGIQSHGLRVDKFGNLLIPLYYHNTNTGNITLCNIQSIDKDGKKLFIKDGLVSGAFYTLGDVLSSDTIFVCEGYATAASIYEAIGRHHPVIATFNADNMVKCASIIRALYPQHRLIFCADDDRATAQKTGKNAGIDAGRRASTIAQAEYISPDFGDDDRTATGELTDYNDLHMAFGIEVIKAQLLHAINHPKPIAKQQDKSAITIEIMLKDCAQIVNDRKGSMTNKIYHEPTLTDYTLTSFSRNFGKELAKIWLEHPKKRQINQTDIDKQRHENAKRAFGYIFENYVYIAGTKDVYNIEDNIRQSVESLRLEYPNDFDMWNKSPDRLKVKAENIFFDPTERRSSKLSVPYINTFKGMALTAAKAPLDELAEQAKPFLDLLKHLCNGSEIYTNWVLNWLAIPLQNPGTKMDTFLLFHGHVQGAGKSLFFDRVMSRIYGDYLLTLGQGQLDSQYNDWVEGKLFAVFEEIFQGKERYSQAGMVKQLTTGKDLWISKKFVSGWKQDNFVNSVFLSNDDHPLSADEVDRRAFVMYPKSPLPDDIKNRVSAALGDTDAAALRAFYAFLLNKDTGEQNQHTHAITTPDKEQLINLSRASWERFYNEWKHGMIPNVPYQTCTSQDIFDVYRAWCGYNNEKTTTQTKLMTYLGRRESKELVRFVDYIFGINNQTESYVVRAMVLVINLPEPQIGEMAKSRQKILSDEIYNFRKMIKKYIPRGN</sequence>
<evidence type="ECO:0000256" key="7">
    <source>
        <dbReference type="SAM" id="MobiDB-lite"/>
    </source>
</evidence>
<evidence type="ECO:0000313" key="9">
    <source>
        <dbReference type="EMBL" id="SIR77681.1"/>
    </source>
</evidence>
<keyword evidence="6" id="KW-0804">Transcription</keyword>
<keyword evidence="9" id="KW-0067">ATP-binding</keyword>
<dbReference type="SMART" id="SM00778">
    <property type="entry name" value="Prim_Zn_Ribbon"/>
    <property type="match status" value="1"/>
</dbReference>
<keyword evidence="4" id="KW-0548">Nucleotidyltransferase</keyword>
<dbReference type="CDD" id="cd01029">
    <property type="entry name" value="TOPRIM_primases"/>
    <property type="match status" value="1"/>
</dbReference>
<dbReference type="GO" id="GO:0006269">
    <property type="term" value="P:DNA replication, synthesis of primer"/>
    <property type="evidence" value="ECO:0007669"/>
    <property type="project" value="UniProtKB-KW"/>
</dbReference>
<keyword evidence="1" id="KW-0240">DNA-directed RNA polymerase</keyword>
<dbReference type="STRING" id="34061.B0189_05770"/>
<evidence type="ECO:0000259" key="8">
    <source>
        <dbReference type="PROSITE" id="PS50880"/>
    </source>
</evidence>
<dbReference type="GO" id="GO:0004386">
    <property type="term" value="F:helicase activity"/>
    <property type="evidence" value="ECO:0007669"/>
    <property type="project" value="UniProtKB-KW"/>
</dbReference>
<gene>
    <name evidence="9" type="ORF">SAMN02745664_1029</name>
</gene>
<evidence type="ECO:0000313" key="10">
    <source>
        <dbReference type="Proteomes" id="UP000187495"/>
    </source>
</evidence>